<comment type="caution">
    <text evidence="1">The sequence shown here is derived from an EMBL/GenBank/DDBJ whole genome shotgun (WGS) entry which is preliminary data.</text>
</comment>
<dbReference type="SUPFAM" id="SSF158622">
    <property type="entry name" value="YheA/YmcA-like"/>
    <property type="match status" value="1"/>
</dbReference>
<accession>A0ABD5S9S0</accession>
<dbReference type="Pfam" id="PF06133">
    <property type="entry name" value="Com_YlbF"/>
    <property type="match status" value="1"/>
</dbReference>
<proteinExistence type="predicted"/>
<gene>
    <name evidence="1" type="primary">hcsL</name>
    <name evidence="1" type="ORF">ACFQEU_04960</name>
</gene>
<dbReference type="RefSeq" id="WP_379779860.1">
    <property type="nucleotide sequence ID" value="NZ_JBHSWW010000042.1"/>
</dbReference>
<protein>
    <submittedName>
        <fullName evidence="1">Halo-CC-star protein HcsL</fullName>
    </submittedName>
</protein>
<keyword evidence="2" id="KW-1185">Reference proteome</keyword>
<organism evidence="1 2">
    <name type="scientific">Halorubrum tibetense</name>
    <dbReference type="NCBI Taxonomy" id="175631"/>
    <lineage>
        <taxon>Archaea</taxon>
        <taxon>Methanobacteriati</taxon>
        <taxon>Methanobacteriota</taxon>
        <taxon>Stenosarchaea group</taxon>
        <taxon>Halobacteria</taxon>
        <taxon>Halobacteriales</taxon>
        <taxon>Haloferacaceae</taxon>
        <taxon>Halorubrum</taxon>
    </lineage>
</organism>
<dbReference type="NCBIfam" id="NF041416">
    <property type="entry name" value="halo_CC_star_2"/>
    <property type="match status" value="1"/>
</dbReference>
<dbReference type="EMBL" id="JBHSWW010000042">
    <property type="protein sequence ID" value="MFC6752816.1"/>
    <property type="molecule type" value="Genomic_DNA"/>
</dbReference>
<dbReference type="Proteomes" id="UP001596442">
    <property type="component" value="Unassembled WGS sequence"/>
</dbReference>
<dbReference type="InterPro" id="IPR010368">
    <property type="entry name" value="Com_YlbF"/>
</dbReference>
<dbReference type="Gene3D" id="1.20.1500.10">
    <property type="entry name" value="YheA/YmcA-like"/>
    <property type="match status" value="1"/>
</dbReference>
<evidence type="ECO:0000313" key="1">
    <source>
        <dbReference type="EMBL" id="MFC6752816.1"/>
    </source>
</evidence>
<evidence type="ECO:0000313" key="2">
    <source>
        <dbReference type="Proteomes" id="UP001596442"/>
    </source>
</evidence>
<dbReference type="AlphaFoldDB" id="A0ABD5S9S0"/>
<sequence length="126" mass="14267">MSDARPSEPQGEPSVEPKLQAFIETIKRSGTYRDFIEADESLADDPEAMALLREYRETRMRLQRNGFDESTMAELRDLRQEMADVETIQRHQAARDALVELLARTNDVISEEIGREFAQSTGGGCC</sequence>
<name>A0ABD5S9S0_9EURY</name>
<dbReference type="InterPro" id="IPR023378">
    <property type="entry name" value="YheA/YmcA-like_dom_sf"/>
</dbReference>
<reference evidence="1 2" key="1">
    <citation type="journal article" date="2019" name="Int. J. Syst. Evol. Microbiol.">
        <title>The Global Catalogue of Microorganisms (GCM) 10K type strain sequencing project: providing services to taxonomists for standard genome sequencing and annotation.</title>
        <authorList>
            <consortium name="The Broad Institute Genomics Platform"/>
            <consortium name="The Broad Institute Genome Sequencing Center for Infectious Disease"/>
            <person name="Wu L."/>
            <person name="Ma J."/>
        </authorList>
    </citation>
    <scope>NUCLEOTIDE SEQUENCE [LARGE SCALE GENOMIC DNA]</scope>
    <source>
        <strain evidence="1 2">CGMCC 1.3239</strain>
    </source>
</reference>